<name>A0A8H4UDL6_9HYPO</name>
<dbReference type="GO" id="GO:0046523">
    <property type="term" value="F:S-methyl-5-thioribose-1-phosphate isomerase activity"/>
    <property type="evidence" value="ECO:0007669"/>
    <property type="project" value="TreeGrafter"/>
</dbReference>
<accession>A0A8H4UDL6</accession>
<dbReference type="InterPro" id="IPR000649">
    <property type="entry name" value="IF-2B-related"/>
</dbReference>
<dbReference type="GO" id="GO:0019509">
    <property type="term" value="P:L-methionine salvage from methylthioadenosine"/>
    <property type="evidence" value="ECO:0007669"/>
    <property type="project" value="TreeGrafter"/>
</dbReference>
<proteinExistence type="inferred from homology"/>
<evidence type="ECO:0000256" key="2">
    <source>
        <dbReference type="RuleBase" id="RU003814"/>
    </source>
</evidence>
<dbReference type="Pfam" id="PF01008">
    <property type="entry name" value="IF-2B"/>
    <property type="match status" value="1"/>
</dbReference>
<evidence type="ECO:0000256" key="1">
    <source>
        <dbReference type="ARBA" id="ARBA00007251"/>
    </source>
</evidence>
<dbReference type="EMBL" id="JABEYC010000771">
    <property type="protein sequence ID" value="KAF4974316.1"/>
    <property type="molecule type" value="Genomic_DNA"/>
</dbReference>
<dbReference type="PROSITE" id="PS51462">
    <property type="entry name" value="NUDIX"/>
    <property type="match status" value="1"/>
</dbReference>
<organism evidence="4 5">
    <name type="scientific">Fusarium zealandicum</name>
    <dbReference type="NCBI Taxonomy" id="1053134"/>
    <lineage>
        <taxon>Eukaryota</taxon>
        <taxon>Fungi</taxon>
        <taxon>Dikarya</taxon>
        <taxon>Ascomycota</taxon>
        <taxon>Pezizomycotina</taxon>
        <taxon>Sordariomycetes</taxon>
        <taxon>Hypocreomycetidae</taxon>
        <taxon>Hypocreales</taxon>
        <taxon>Nectriaceae</taxon>
        <taxon>Fusarium</taxon>
        <taxon>Fusarium staphyleae species complex</taxon>
    </lineage>
</organism>
<evidence type="ECO:0000313" key="4">
    <source>
        <dbReference type="EMBL" id="KAF4974316.1"/>
    </source>
</evidence>
<dbReference type="AlphaFoldDB" id="A0A8H4UDL6"/>
<dbReference type="SUPFAM" id="SSF100950">
    <property type="entry name" value="NagB/RpiA/CoA transferase-like"/>
    <property type="match status" value="1"/>
</dbReference>
<evidence type="ECO:0000313" key="5">
    <source>
        <dbReference type="Proteomes" id="UP000635477"/>
    </source>
</evidence>
<dbReference type="InterPro" id="IPR000086">
    <property type="entry name" value="NUDIX_hydrolase_dom"/>
</dbReference>
<dbReference type="SUPFAM" id="SSF55811">
    <property type="entry name" value="Nudix"/>
    <property type="match status" value="1"/>
</dbReference>
<evidence type="ECO:0000259" key="3">
    <source>
        <dbReference type="PROSITE" id="PS51462"/>
    </source>
</evidence>
<gene>
    <name evidence="4" type="ORF">FZEAL_8766</name>
</gene>
<protein>
    <recommendedName>
        <fullName evidence="3">Nudix hydrolase domain-containing protein</fullName>
    </recommendedName>
</protein>
<reference evidence="4" key="2">
    <citation type="submission" date="2020-05" db="EMBL/GenBank/DDBJ databases">
        <authorList>
            <person name="Kim H.-S."/>
            <person name="Proctor R.H."/>
            <person name="Brown D.W."/>
        </authorList>
    </citation>
    <scope>NUCLEOTIDE SEQUENCE</scope>
    <source>
        <strain evidence="4">NRRL 22465</strain>
    </source>
</reference>
<dbReference type="Gene3D" id="3.40.50.10470">
    <property type="entry name" value="Translation initiation factor eif-2b, domain 2"/>
    <property type="match status" value="1"/>
</dbReference>
<comment type="similarity">
    <text evidence="1 2">Belongs to the eIF-2B alpha/beta/delta subunits family.</text>
</comment>
<dbReference type="Gene3D" id="3.90.79.10">
    <property type="entry name" value="Nucleoside Triphosphate Pyrophosphohydrolase"/>
    <property type="match status" value="1"/>
</dbReference>
<dbReference type="PANTHER" id="PTHR43475:SF3">
    <property type="entry name" value="TRANSLATION INITIATION FACTOR EIF-2B SUBUNIT FAMILY PROTEIN (AFU_ORTHOLOGUE AFUA_2G14290)"/>
    <property type="match status" value="1"/>
</dbReference>
<dbReference type="PANTHER" id="PTHR43475">
    <property type="entry name" value="METHYLTHIORIBOSE-1-PHOSPHATE ISOMERASE"/>
    <property type="match status" value="1"/>
</dbReference>
<dbReference type="OrthoDB" id="206213at2759"/>
<dbReference type="InterPro" id="IPR042529">
    <property type="entry name" value="IF_2B-like_C"/>
</dbReference>
<reference evidence="4" key="1">
    <citation type="journal article" date="2020" name="BMC Genomics">
        <title>Correction to: Identification and distribution of gene clusters required for synthesis of sphingolipid metabolism inhibitors in diverse species of the filamentous fungus Fusarium.</title>
        <authorList>
            <person name="Kim H.S."/>
            <person name="Lohmar J.M."/>
            <person name="Busman M."/>
            <person name="Brown D.W."/>
            <person name="Naumann T.A."/>
            <person name="Divon H.H."/>
            <person name="Lysoe E."/>
            <person name="Uhlig S."/>
            <person name="Proctor R.H."/>
        </authorList>
    </citation>
    <scope>NUCLEOTIDE SEQUENCE</scope>
    <source>
        <strain evidence="4">NRRL 22465</strain>
    </source>
</reference>
<dbReference type="InterPro" id="IPR015797">
    <property type="entry name" value="NUDIX_hydrolase-like_dom_sf"/>
</dbReference>
<dbReference type="InterPro" id="IPR037171">
    <property type="entry name" value="NagB/RpiA_transferase-like"/>
</dbReference>
<dbReference type="Proteomes" id="UP000635477">
    <property type="component" value="Unassembled WGS sequence"/>
</dbReference>
<comment type="caution">
    <text evidence="4">The sequence shown here is derived from an EMBL/GenBank/DDBJ whole genome shotgun (WGS) entry which is preliminary data.</text>
</comment>
<feature type="domain" description="Nudix hydrolase" evidence="3">
    <location>
        <begin position="5"/>
        <end position="154"/>
    </location>
</feature>
<dbReference type="CDD" id="cd18872">
    <property type="entry name" value="NUDIX_eIF-2B"/>
    <property type="match status" value="1"/>
</dbReference>
<sequence>MSPLKHRAVAGSFIFKFPDDDTDRKPLVALFRRSGKVNTYQHKYAPVSGSVEETDETPLATAWRELHEETTLTGKSLRFFRQGKPYSFSDESIGRTWTINPFGFVLKSDKDGGLGEAGIKLDWEHEGYEWFDPDTVNESDEFEGVPRILESLRRVWFNIDLGEEAGKTLGRGLITLQTDHESGARQLAPKALDIFISVVRQLDIGARDQWWKNVRFAGWHLWKNGRESMGAPILNAVLSSLSIIEKMLAPEPSVSASSVDEIVTALEEYAQDRRDAVSNIGASFETFVEQQVPGDGPVKILTLSSSSTITSGITQALAKMARPMEIRVLESRPLFEGVKMAKAIAAFADENKVKARLELYTDASVGVAAKGIDIVLIGADLIDKKANVSNKTGSLPAVLTAKHVSPHAKIVALSEKEKVIPFPPLGHEDNDPQEVTQAWGDVAPSPQDESSTQVTVKNIYFEWVPSVLIDQYVTEDGITTSEGISQWAEEVRSRADKFFSGL</sequence>
<dbReference type="Pfam" id="PF00293">
    <property type="entry name" value="NUDIX"/>
    <property type="match status" value="1"/>
</dbReference>
<keyword evidence="5" id="KW-1185">Reference proteome</keyword>